<keyword evidence="1" id="KW-1133">Transmembrane helix</keyword>
<feature type="transmembrane region" description="Helical" evidence="1">
    <location>
        <begin position="84"/>
        <end position="102"/>
    </location>
</feature>
<dbReference type="HOGENOM" id="CLU_2093641_0_0_9"/>
<dbReference type="RefSeq" id="WP_046308299.1">
    <property type="nucleotide sequence ID" value="NZ_KQ034005.1"/>
</dbReference>
<protein>
    <submittedName>
        <fullName evidence="2">Uncharacterized protein</fullName>
    </submittedName>
</protein>
<keyword evidence="3" id="KW-1185">Reference proteome</keyword>
<keyword evidence="1" id="KW-0472">Membrane</keyword>
<dbReference type="Proteomes" id="UP000033682">
    <property type="component" value="Plasmid pHma11p1"/>
</dbReference>
<geneLocation type="plasmid" evidence="2">
    <name>pHma11p1</name>
</geneLocation>
<organism evidence="2 3">
    <name type="scientific">Lactobacillus apis</name>
    <dbReference type="NCBI Taxonomy" id="303541"/>
    <lineage>
        <taxon>Bacteria</taxon>
        <taxon>Bacillati</taxon>
        <taxon>Bacillota</taxon>
        <taxon>Bacilli</taxon>
        <taxon>Lactobacillales</taxon>
        <taxon>Lactobacillaceae</taxon>
        <taxon>Lactobacillus</taxon>
    </lineage>
</organism>
<comment type="caution">
    <text evidence="2">The sequence shown here is derived from an EMBL/GenBank/DDBJ whole genome shotgun (WGS) entry which is preliminary data.</text>
</comment>
<name>A0A0F4LMW2_9LACO</name>
<dbReference type="AlphaFoldDB" id="A0A0F4LMW2"/>
<reference evidence="2 3" key="1">
    <citation type="submission" date="2015-01" db="EMBL/GenBank/DDBJ databases">
        <title>Comparative genomics of the lactic acid bacteria isolated from the honey bee gut.</title>
        <authorList>
            <person name="Ellegaard K.M."/>
            <person name="Tamarit D."/>
            <person name="Javelind E."/>
            <person name="Olofsson T."/>
            <person name="Andersson S.G."/>
            <person name="Vasquez A."/>
        </authorList>
    </citation>
    <scope>NUCLEOTIDE SEQUENCE [LARGE SCALE GENOMIC DNA]</scope>
    <source>
        <strain evidence="2 3">Hma11</strain>
        <plasmid evidence="2">pHma11p1</plasmid>
    </source>
</reference>
<feature type="transmembrane region" description="Helical" evidence="1">
    <location>
        <begin position="17"/>
        <end position="34"/>
    </location>
</feature>
<accession>A0A0F4LMW2</accession>
<feature type="transmembrane region" description="Helical" evidence="1">
    <location>
        <begin position="46"/>
        <end position="64"/>
    </location>
</feature>
<dbReference type="EMBL" id="JXLG01000016">
    <property type="protein sequence ID" value="KJY59648.1"/>
    <property type="molecule type" value="Genomic_DNA"/>
</dbReference>
<dbReference type="PATRIC" id="fig|303541.3.peg.51"/>
<evidence type="ECO:0000313" key="2">
    <source>
        <dbReference type="EMBL" id="KJY59648.1"/>
    </source>
</evidence>
<sequence length="116" mass="13592">MTTKQAESSIVKIDKQVYFMMNLSGWINVIYGSIQLLISLNLNFDIIFRLISLVPILFGTYIIYRNWKLKVETWDNLDTLTFLSLDNIILGFLPVTLVILYVRHLRKKTIKLVQII</sequence>
<evidence type="ECO:0000256" key="1">
    <source>
        <dbReference type="SAM" id="Phobius"/>
    </source>
</evidence>
<keyword evidence="2" id="KW-0614">Plasmid</keyword>
<evidence type="ECO:0000313" key="3">
    <source>
        <dbReference type="Proteomes" id="UP000033682"/>
    </source>
</evidence>
<keyword evidence="1" id="KW-0812">Transmembrane</keyword>
<proteinExistence type="predicted"/>
<gene>
    <name evidence="2" type="ORF">JF72_14800</name>
</gene>